<feature type="chain" id="PRO_5005189254" evidence="1">
    <location>
        <begin position="22"/>
        <end position="97"/>
    </location>
</feature>
<keyword evidence="3" id="KW-1185">Reference proteome</keyword>
<organism evidence="2 3">
    <name type="scientific">Vitrella brassicaformis (strain CCMP3155)</name>
    <dbReference type="NCBI Taxonomy" id="1169540"/>
    <lineage>
        <taxon>Eukaryota</taxon>
        <taxon>Sar</taxon>
        <taxon>Alveolata</taxon>
        <taxon>Colpodellida</taxon>
        <taxon>Vitrellaceae</taxon>
        <taxon>Vitrella</taxon>
    </lineage>
</organism>
<evidence type="ECO:0000313" key="3">
    <source>
        <dbReference type="Proteomes" id="UP000041254"/>
    </source>
</evidence>
<reference evidence="2 3" key="1">
    <citation type="submission" date="2014-11" db="EMBL/GenBank/DDBJ databases">
        <authorList>
            <person name="Zhu J."/>
            <person name="Qi W."/>
            <person name="Song R."/>
        </authorList>
    </citation>
    <scope>NUCLEOTIDE SEQUENCE [LARGE SCALE GENOMIC DNA]</scope>
</reference>
<evidence type="ECO:0000256" key="1">
    <source>
        <dbReference type="SAM" id="SignalP"/>
    </source>
</evidence>
<sequence length="97" mass="10523">MMSLLLPVASLLALLAVPSYGLNYTAGVSPHHSLAVTIHGGLELAGEDFCVIHDSDLIQWEQIMGKDARTIMKEVATPPKNLTFKLDGAWPDSLRSH</sequence>
<evidence type="ECO:0000313" key="2">
    <source>
        <dbReference type="EMBL" id="CEM20502.1"/>
    </source>
</evidence>
<dbReference type="VEuPathDB" id="CryptoDB:Vbra_9550"/>
<accession>A0A0G4FYP3</accession>
<gene>
    <name evidence="2" type="ORF">Vbra_9550</name>
</gene>
<keyword evidence="1" id="KW-0732">Signal</keyword>
<protein>
    <submittedName>
        <fullName evidence="2">Uncharacterized protein</fullName>
    </submittedName>
</protein>
<name>A0A0G4FYP3_VITBC</name>
<proteinExistence type="predicted"/>
<dbReference type="InParanoid" id="A0A0G4FYP3"/>
<feature type="signal peptide" evidence="1">
    <location>
        <begin position="1"/>
        <end position="21"/>
    </location>
</feature>
<dbReference type="AlphaFoldDB" id="A0A0G4FYP3"/>
<dbReference type="EMBL" id="CDMY01000530">
    <property type="protein sequence ID" value="CEM20502.1"/>
    <property type="molecule type" value="Genomic_DNA"/>
</dbReference>
<dbReference type="Proteomes" id="UP000041254">
    <property type="component" value="Unassembled WGS sequence"/>
</dbReference>